<keyword evidence="2" id="KW-1185">Reference proteome</keyword>
<sequence>MIEHLLIRCVFSRDIWHHVLQWIGLAELQPRGDEASFNTWWRRASQRARKDTRKGLNSIIILTSWFLWKYRNRVVFDAHTPRPQILISEIRDEAKCWALAGAKRLGRILSQ</sequence>
<protein>
    <recommendedName>
        <fullName evidence="3">Reverse transcriptase zinc-binding domain-containing protein</fullName>
    </recommendedName>
</protein>
<reference evidence="1" key="2">
    <citation type="submission" date="2021-12" db="EMBL/GenBank/DDBJ databases">
        <title>Resequencing data analysis of finger millet.</title>
        <authorList>
            <person name="Hatakeyama M."/>
            <person name="Aluri S."/>
            <person name="Balachadran M.T."/>
            <person name="Sivarajan S.R."/>
            <person name="Poveda L."/>
            <person name="Shimizu-Inatsugi R."/>
            <person name="Schlapbach R."/>
            <person name="Sreeman S.M."/>
            <person name="Shimizu K.K."/>
        </authorList>
    </citation>
    <scope>NUCLEOTIDE SEQUENCE</scope>
</reference>
<name>A0AAV5FWZ3_ELECO</name>
<proteinExistence type="predicted"/>
<evidence type="ECO:0008006" key="3">
    <source>
        <dbReference type="Google" id="ProtNLM"/>
    </source>
</evidence>
<dbReference type="EMBL" id="BQKI01000106">
    <property type="protein sequence ID" value="GJN40213.1"/>
    <property type="molecule type" value="Genomic_DNA"/>
</dbReference>
<organism evidence="1 2">
    <name type="scientific">Eleusine coracana subsp. coracana</name>
    <dbReference type="NCBI Taxonomy" id="191504"/>
    <lineage>
        <taxon>Eukaryota</taxon>
        <taxon>Viridiplantae</taxon>
        <taxon>Streptophyta</taxon>
        <taxon>Embryophyta</taxon>
        <taxon>Tracheophyta</taxon>
        <taxon>Spermatophyta</taxon>
        <taxon>Magnoliopsida</taxon>
        <taxon>Liliopsida</taxon>
        <taxon>Poales</taxon>
        <taxon>Poaceae</taxon>
        <taxon>PACMAD clade</taxon>
        <taxon>Chloridoideae</taxon>
        <taxon>Cynodonteae</taxon>
        <taxon>Eleusininae</taxon>
        <taxon>Eleusine</taxon>
    </lineage>
</organism>
<evidence type="ECO:0000313" key="1">
    <source>
        <dbReference type="EMBL" id="GJN40213.1"/>
    </source>
</evidence>
<accession>A0AAV5FWZ3</accession>
<reference evidence="1" key="1">
    <citation type="journal article" date="2018" name="DNA Res.">
        <title>Multiple hybrid de novo genome assembly of finger millet, an orphan allotetraploid crop.</title>
        <authorList>
            <person name="Hatakeyama M."/>
            <person name="Aluri S."/>
            <person name="Balachadran M.T."/>
            <person name="Sivarajan S.R."/>
            <person name="Patrignani A."/>
            <person name="Gruter S."/>
            <person name="Poveda L."/>
            <person name="Shimizu-Inatsugi R."/>
            <person name="Baeten J."/>
            <person name="Francoijs K.J."/>
            <person name="Nataraja K.N."/>
            <person name="Reddy Y.A.N."/>
            <person name="Phadnis S."/>
            <person name="Ravikumar R.L."/>
            <person name="Schlapbach R."/>
            <person name="Sreeman S.M."/>
            <person name="Shimizu K.K."/>
        </authorList>
    </citation>
    <scope>NUCLEOTIDE SEQUENCE</scope>
</reference>
<dbReference type="Proteomes" id="UP001054889">
    <property type="component" value="Unassembled WGS sequence"/>
</dbReference>
<evidence type="ECO:0000313" key="2">
    <source>
        <dbReference type="Proteomes" id="UP001054889"/>
    </source>
</evidence>
<gene>
    <name evidence="1" type="primary">gb29394</name>
    <name evidence="1" type="ORF">PR202_gb29394</name>
</gene>
<dbReference type="AlphaFoldDB" id="A0AAV5FWZ3"/>
<comment type="caution">
    <text evidence="1">The sequence shown here is derived from an EMBL/GenBank/DDBJ whole genome shotgun (WGS) entry which is preliminary data.</text>
</comment>